<comment type="caution">
    <text evidence="1">The sequence shown here is derived from an EMBL/GenBank/DDBJ whole genome shotgun (WGS) entry which is preliminary data.</text>
</comment>
<name>A0ABS8RLC9_DATST</name>
<evidence type="ECO:0000313" key="2">
    <source>
        <dbReference type="Proteomes" id="UP000823775"/>
    </source>
</evidence>
<protein>
    <submittedName>
        <fullName evidence="1">Uncharacterized protein</fullName>
    </submittedName>
</protein>
<dbReference type="EMBL" id="JACEIK010000036">
    <property type="protein sequence ID" value="MCD7447435.1"/>
    <property type="molecule type" value="Genomic_DNA"/>
</dbReference>
<reference evidence="1 2" key="1">
    <citation type="journal article" date="2021" name="BMC Genomics">
        <title>Datura genome reveals duplications of psychoactive alkaloid biosynthetic genes and high mutation rate following tissue culture.</title>
        <authorList>
            <person name="Rajewski A."/>
            <person name="Carter-House D."/>
            <person name="Stajich J."/>
            <person name="Litt A."/>
        </authorList>
    </citation>
    <scope>NUCLEOTIDE SEQUENCE [LARGE SCALE GENOMIC DNA]</scope>
    <source>
        <strain evidence="1">AR-01</strain>
    </source>
</reference>
<evidence type="ECO:0000313" key="1">
    <source>
        <dbReference type="EMBL" id="MCD7447435.1"/>
    </source>
</evidence>
<keyword evidence="2" id="KW-1185">Reference proteome</keyword>
<proteinExistence type="predicted"/>
<accession>A0ABS8RLC9</accession>
<organism evidence="1 2">
    <name type="scientific">Datura stramonium</name>
    <name type="common">Jimsonweed</name>
    <name type="synonym">Common thornapple</name>
    <dbReference type="NCBI Taxonomy" id="4076"/>
    <lineage>
        <taxon>Eukaryota</taxon>
        <taxon>Viridiplantae</taxon>
        <taxon>Streptophyta</taxon>
        <taxon>Embryophyta</taxon>
        <taxon>Tracheophyta</taxon>
        <taxon>Spermatophyta</taxon>
        <taxon>Magnoliopsida</taxon>
        <taxon>eudicotyledons</taxon>
        <taxon>Gunneridae</taxon>
        <taxon>Pentapetalae</taxon>
        <taxon>asterids</taxon>
        <taxon>lamiids</taxon>
        <taxon>Solanales</taxon>
        <taxon>Solanaceae</taxon>
        <taxon>Solanoideae</taxon>
        <taxon>Datureae</taxon>
        <taxon>Datura</taxon>
    </lineage>
</organism>
<dbReference type="Proteomes" id="UP000823775">
    <property type="component" value="Unassembled WGS sequence"/>
</dbReference>
<gene>
    <name evidence="1" type="ORF">HAX54_029109</name>
</gene>
<sequence length="132" mass="15084">MFRTYENQLVVKDIIPTDEEVRLFNLTDLPYERVATPKHATALVNDKDFQALQKEVDNVRQDLNSFEATFSDKSPSLDDVEIPLMNESQLAALEAEFHDLVTPMKEAQNRKPEKYDSHLGILVLVQLVAVLL</sequence>